<feature type="transmembrane region" description="Helical" evidence="1">
    <location>
        <begin position="15"/>
        <end position="35"/>
    </location>
</feature>
<gene>
    <name evidence="2" type="ORF">GCM10009430_45690</name>
</gene>
<sequence>MKTEKQTTELKRKEIFWLIGTAIFALILNFCLFGVDGFKSESVTDINVHDTYFVIADFHFIILISVLIFFGIYLIRVLKRNFKNLSANLILIIATILFSIVMDGVSTIVDTFAQLTNGWTIYPTLAGEVEPKPKNSENNFGIIFSIIFVFQILLLILLAYCGFKTGLNYKRIE</sequence>
<keyword evidence="3" id="KW-1185">Reference proteome</keyword>
<organism evidence="2 3">
    <name type="scientific">Aquimarina litoralis</name>
    <dbReference type="NCBI Taxonomy" id="584605"/>
    <lineage>
        <taxon>Bacteria</taxon>
        <taxon>Pseudomonadati</taxon>
        <taxon>Bacteroidota</taxon>
        <taxon>Flavobacteriia</taxon>
        <taxon>Flavobacteriales</taxon>
        <taxon>Flavobacteriaceae</taxon>
        <taxon>Aquimarina</taxon>
    </lineage>
</organism>
<proteinExistence type="predicted"/>
<dbReference type="InterPro" id="IPR036927">
    <property type="entry name" value="Cyt_c_oxase-like_su1_sf"/>
</dbReference>
<dbReference type="Proteomes" id="UP001501758">
    <property type="component" value="Unassembled WGS sequence"/>
</dbReference>
<evidence type="ECO:0000313" key="2">
    <source>
        <dbReference type="EMBL" id="GAA0732497.1"/>
    </source>
</evidence>
<evidence type="ECO:0000313" key="3">
    <source>
        <dbReference type="Proteomes" id="UP001501758"/>
    </source>
</evidence>
<name>A0ABP3UHF2_9FLAO</name>
<feature type="transmembrane region" description="Helical" evidence="1">
    <location>
        <begin position="55"/>
        <end position="75"/>
    </location>
</feature>
<protein>
    <submittedName>
        <fullName evidence="2">Uncharacterized protein</fullName>
    </submittedName>
</protein>
<keyword evidence="1" id="KW-1133">Transmembrane helix</keyword>
<comment type="caution">
    <text evidence="2">The sequence shown here is derived from an EMBL/GenBank/DDBJ whole genome shotgun (WGS) entry which is preliminary data.</text>
</comment>
<feature type="transmembrane region" description="Helical" evidence="1">
    <location>
        <begin position="140"/>
        <end position="163"/>
    </location>
</feature>
<feature type="transmembrane region" description="Helical" evidence="1">
    <location>
        <begin position="87"/>
        <end position="109"/>
    </location>
</feature>
<keyword evidence="1" id="KW-0812">Transmembrane</keyword>
<reference evidence="3" key="1">
    <citation type="journal article" date="2019" name="Int. J. Syst. Evol. Microbiol.">
        <title>The Global Catalogue of Microorganisms (GCM) 10K type strain sequencing project: providing services to taxonomists for standard genome sequencing and annotation.</title>
        <authorList>
            <consortium name="The Broad Institute Genomics Platform"/>
            <consortium name="The Broad Institute Genome Sequencing Center for Infectious Disease"/>
            <person name="Wu L."/>
            <person name="Ma J."/>
        </authorList>
    </citation>
    <scope>NUCLEOTIDE SEQUENCE [LARGE SCALE GENOMIC DNA]</scope>
    <source>
        <strain evidence="3">JCM 15974</strain>
    </source>
</reference>
<dbReference type="Gene3D" id="1.20.210.10">
    <property type="entry name" value="Cytochrome c oxidase-like, subunit I domain"/>
    <property type="match status" value="1"/>
</dbReference>
<accession>A0ABP3UHF2</accession>
<dbReference type="EMBL" id="BAAAGE010000007">
    <property type="protein sequence ID" value="GAA0732497.1"/>
    <property type="molecule type" value="Genomic_DNA"/>
</dbReference>
<keyword evidence="1" id="KW-0472">Membrane</keyword>
<evidence type="ECO:0000256" key="1">
    <source>
        <dbReference type="SAM" id="Phobius"/>
    </source>
</evidence>